<accession>A0ABW0YYH7</accession>
<dbReference type="SMART" id="SM00867">
    <property type="entry name" value="YceI"/>
    <property type="match status" value="1"/>
</dbReference>
<evidence type="ECO:0000313" key="4">
    <source>
        <dbReference type="Proteomes" id="UP001596083"/>
    </source>
</evidence>
<dbReference type="PANTHER" id="PTHR34406:SF1">
    <property type="entry name" value="PROTEIN YCEI"/>
    <property type="match status" value="1"/>
</dbReference>
<keyword evidence="4" id="KW-1185">Reference proteome</keyword>
<comment type="caution">
    <text evidence="3">The sequence shown here is derived from an EMBL/GenBank/DDBJ whole genome shotgun (WGS) entry which is preliminary data.</text>
</comment>
<dbReference type="SUPFAM" id="SSF101874">
    <property type="entry name" value="YceI-like"/>
    <property type="match status" value="1"/>
</dbReference>
<feature type="domain" description="Lipid/polyisoprenoid-binding YceI-like" evidence="2">
    <location>
        <begin position="16"/>
        <end position="173"/>
    </location>
</feature>
<comment type="similarity">
    <text evidence="1">Belongs to the UPF0312 family.</text>
</comment>
<evidence type="ECO:0000313" key="3">
    <source>
        <dbReference type="EMBL" id="MFC5720688.1"/>
    </source>
</evidence>
<dbReference type="Proteomes" id="UP001596083">
    <property type="component" value="Unassembled WGS sequence"/>
</dbReference>
<proteinExistence type="inferred from homology"/>
<sequence>MTDPDFDAQPVPVPGVYRVDPQASTVRFAIRAFWLFPVRGTFAVDNGEIVIAEDVAESSVTAVLRADSFVSGHARRDEHVRSADYLDVAAYPEIGFHSHRVEQPADGPAVVHGELTVHGATRPATLHLDTVVAEERRLVVRATAAVDRYAFGVTHAKGFTGRRLAVVLDVVATR</sequence>
<name>A0ABW0YYH7_9ACTN</name>
<dbReference type="InterPro" id="IPR036761">
    <property type="entry name" value="TTHA0802/YceI-like_sf"/>
</dbReference>
<dbReference type="EMBL" id="JBHSPB010000005">
    <property type="protein sequence ID" value="MFC5720688.1"/>
    <property type="molecule type" value="Genomic_DNA"/>
</dbReference>
<protein>
    <submittedName>
        <fullName evidence="3">YceI family protein</fullName>
    </submittedName>
</protein>
<organism evidence="3 4">
    <name type="scientific">Streptomyces gamaensis</name>
    <dbReference type="NCBI Taxonomy" id="1763542"/>
    <lineage>
        <taxon>Bacteria</taxon>
        <taxon>Bacillati</taxon>
        <taxon>Actinomycetota</taxon>
        <taxon>Actinomycetes</taxon>
        <taxon>Kitasatosporales</taxon>
        <taxon>Streptomycetaceae</taxon>
        <taxon>Streptomyces</taxon>
    </lineage>
</organism>
<gene>
    <name evidence="3" type="ORF">ACFP1Z_10990</name>
</gene>
<dbReference type="Pfam" id="PF04264">
    <property type="entry name" value="YceI"/>
    <property type="match status" value="1"/>
</dbReference>
<dbReference type="RefSeq" id="WP_390315846.1">
    <property type="nucleotide sequence ID" value="NZ_JBHSPB010000005.1"/>
</dbReference>
<dbReference type="Gene3D" id="2.40.128.110">
    <property type="entry name" value="Lipid/polyisoprenoid-binding, YceI-like"/>
    <property type="match status" value="1"/>
</dbReference>
<evidence type="ECO:0000259" key="2">
    <source>
        <dbReference type="SMART" id="SM00867"/>
    </source>
</evidence>
<dbReference type="InterPro" id="IPR007372">
    <property type="entry name" value="Lipid/polyisoprenoid-bd_YceI"/>
</dbReference>
<reference evidence="4" key="1">
    <citation type="journal article" date="2019" name="Int. J. Syst. Evol. Microbiol.">
        <title>The Global Catalogue of Microorganisms (GCM) 10K type strain sequencing project: providing services to taxonomists for standard genome sequencing and annotation.</title>
        <authorList>
            <consortium name="The Broad Institute Genomics Platform"/>
            <consortium name="The Broad Institute Genome Sequencing Center for Infectious Disease"/>
            <person name="Wu L."/>
            <person name="Ma J."/>
        </authorList>
    </citation>
    <scope>NUCLEOTIDE SEQUENCE [LARGE SCALE GENOMIC DNA]</scope>
    <source>
        <strain evidence="4">CGMCC 4.7304</strain>
    </source>
</reference>
<evidence type="ECO:0000256" key="1">
    <source>
        <dbReference type="ARBA" id="ARBA00008812"/>
    </source>
</evidence>
<dbReference type="PANTHER" id="PTHR34406">
    <property type="entry name" value="PROTEIN YCEI"/>
    <property type="match status" value="1"/>
</dbReference>